<dbReference type="Proteomes" id="UP000245845">
    <property type="component" value="Unassembled WGS sequence"/>
</dbReference>
<comment type="subcellular location">
    <subcellularLocation>
        <location evidence="1">Secreted</location>
    </subcellularLocation>
</comment>
<dbReference type="InterPro" id="IPR002509">
    <property type="entry name" value="NODB_dom"/>
</dbReference>
<dbReference type="GO" id="GO:0005975">
    <property type="term" value="P:carbohydrate metabolic process"/>
    <property type="evidence" value="ECO:0007669"/>
    <property type="project" value="InterPro"/>
</dbReference>
<proteinExistence type="predicted"/>
<dbReference type="Pfam" id="PF01522">
    <property type="entry name" value="Polysacc_deac_1"/>
    <property type="match status" value="1"/>
</dbReference>
<evidence type="ECO:0000259" key="3">
    <source>
        <dbReference type="Pfam" id="PF01522"/>
    </source>
</evidence>
<accession>A0A2Y9BGF9</accession>
<dbReference type="GO" id="GO:0016810">
    <property type="term" value="F:hydrolase activity, acting on carbon-nitrogen (but not peptide) bonds"/>
    <property type="evidence" value="ECO:0007669"/>
    <property type="project" value="InterPro"/>
</dbReference>
<dbReference type="SUPFAM" id="SSF88713">
    <property type="entry name" value="Glycoside hydrolase/deacetylase"/>
    <property type="match status" value="1"/>
</dbReference>
<gene>
    <name evidence="4" type="ORF">A8806_10923</name>
</gene>
<evidence type="ECO:0000256" key="2">
    <source>
        <dbReference type="ARBA" id="ARBA00022729"/>
    </source>
</evidence>
<feature type="domain" description="NodB homology" evidence="3">
    <location>
        <begin position="91"/>
        <end position="231"/>
    </location>
</feature>
<name>A0A2Y9BGF9_9FIRM</name>
<dbReference type="RefSeq" id="WP_109731963.1">
    <property type="nucleotide sequence ID" value="NZ_BAAACK010000009.1"/>
</dbReference>
<dbReference type="PANTHER" id="PTHR34216:SF3">
    <property type="entry name" value="POLY-BETA-1,6-N-ACETYL-D-GLUCOSAMINE N-DEACETYLASE"/>
    <property type="match status" value="1"/>
</dbReference>
<dbReference type="OrthoDB" id="9778320at2"/>
<organism evidence="4 5">
    <name type="scientific">Faecalicatena orotica</name>
    <dbReference type="NCBI Taxonomy" id="1544"/>
    <lineage>
        <taxon>Bacteria</taxon>
        <taxon>Bacillati</taxon>
        <taxon>Bacillota</taxon>
        <taxon>Clostridia</taxon>
        <taxon>Lachnospirales</taxon>
        <taxon>Lachnospiraceae</taxon>
        <taxon>Faecalicatena</taxon>
    </lineage>
</organism>
<dbReference type="CDD" id="cd10918">
    <property type="entry name" value="CE4_NodB_like_5s_6s"/>
    <property type="match status" value="1"/>
</dbReference>
<evidence type="ECO:0000256" key="1">
    <source>
        <dbReference type="ARBA" id="ARBA00004613"/>
    </source>
</evidence>
<dbReference type="AlphaFoldDB" id="A0A2Y9BGF9"/>
<evidence type="ECO:0000313" key="4">
    <source>
        <dbReference type="EMBL" id="PWJ28146.1"/>
    </source>
</evidence>
<dbReference type="EMBL" id="QGDL01000009">
    <property type="protein sequence ID" value="PWJ28146.1"/>
    <property type="molecule type" value="Genomic_DNA"/>
</dbReference>
<sequence>MSSNFDIHTFAKTVAKDKRTFEMFRYLVNNAYIRVVNYHNTNERDAKRLEHEIQYFSEHFVPVKLSDLDTFFETRKWPYDKPGLIPAIFEGYRSHYDIMKPILDKYHFTGWFYIPGFFPDVAREDQLGFCKNHHLRTTGQYMYEDGRIALSWEEIRELSKNHEICCHTGSHFEITKKTSDEDMHREIVEAKRRMEYKIQKPVDVFCWLAGEEYNYNIRAHKHLEEAGYKYVLSNLKIEKIR</sequence>
<comment type="caution">
    <text evidence="4">The sequence shown here is derived from an EMBL/GenBank/DDBJ whole genome shotgun (WGS) entry which is preliminary data.</text>
</comment>
<dbReference type="InterPro" id="IPR011330">
    <property type="entry name" value="Glyco_hydro/deAcase_b/a-brl"/>
</dbReference>
<dbReference type="GO" id="GO:0005576">
    <property type="term" value="C:extracellular region"/>
    <property type="evidence" value="ECO:0007669"/>
    <property type="project" value="UniProtKB-SubCell"/>
</dbReference>
<evidence type="ECO:0000313" key="5">
    <source>
        <dbReference type="Proteomes" id="UP000245845"/>
    </source>
</evidence>
<dbReference type="PANTHER" id="PTHR34216">
    <property type="match status" value="1"/>
</dbReference>
<dbReference type="Gene3D" id="3.20.20.370">
    <property type="entry name" value="Glycoside hydrolase/deacetylase"/>
    <property type="match status" value="1"/>
</dbReference>
<keyword evidence="5" id="KW-1185">Reference proteome</keyword>
<dbReference type="InterPro" id="IPR051398">
    <property type="entry name" value="Polysacch_Deacetylase"/>
</dbReference>
<reference evidence="4 5" key="1">
    <citation type="submission" date="2018-05" db="EMBL/GenBank/DDBJ databases">
        <title>The Hungate 1000. A catalogue of reference genomes from the rumen microbiome.</title>
        <authorList>
            <person name="Kelly W."/>
        </authorList>
    </citation>
    <scope>NUCLEOTIDE SEQUENCE [LARGE SCALE GENOMIC DNA]</scope>
    <source>
        <strain evidence="4 5">NLAE-zl-C242</strain>
    </source>
</reference>
<protein>
    <submittedName>
        <fullName evidence="4">Polysaccharide deacetylase</fullName>
    </submittedName>
</protein>
<keyword evidence="2" id="KW-0732">Signal</keyword>